<gene>
    <name evidence="2" type="ORF">GCM10011379_11220</name>
</gene>
<reference evidence="2" key="1">
    <citation type="journal article" date="2014" name="Int. J. Syst. Evol. Microbiol.">
        <title>Complete genome sequence of Corynebacterium casei LMG S-19264T (=DSM 44701T), isolated from a smear-ripened cheese.</title>
        <authorList>
            <consortium name="US DOE Joint Genome Institute (JGI-PGF)"/>
            <person name="Walter F."/>
            <person name="Albersmeier A."/>
            <person name="Kalinowski J."/>
            <person name="Ruckert C."/>
        </authorList>
    </citation>
    <scope>NUCLEOTIDE SEQUENCE</scope>
    <source>
        <strain evidence="2">CGMCC 1.15290</strain>
    </source>
</reference>
<dbReference type="EMBL" id="BMIB01000001">
    <property type="protein sequence ID" value="GGH61844.1"/>
    <property type="molecule type" value="Genomic_DNA"/>
</dbReference>
<feature type="chain" id="PRO_5037967374" evidence="1">
    <location>
        <begin position="19"/>
        <end position="293"/>
    </location>
</feature>
<evidence type="ECO:0000313" key="2">
    <source>
        <dbReference type="EMBL" id="GGH61844.1"/>
    </source>
</evidence>
<protein>
    <submittedName>
        <fullName evidence="2">Uncharacterized protein</fullName>
    </submittedName>
</protein>
<feature type="signal peptide" evidence="1">
    <location>
        <begin position="1"/>
        <end position="18"/>
    </location>
</feature>
<dbReference type="RefSeq" id="WP_188950984.1">
    <property type="nucleotide sequence ID" value="NZ_BMIB01000001.1"/>
</dbReference>
<keyword evidence="1" id="KW-0732">Signal</keyword>
<dbReference type="Proteomes" id="UP000627292">
    <property type="component" value="Unassembled WGS sequence"/>
</dbReference>
<keyword evidence="3" id="KW-1185">Reference proteome</keyword>
<reference evidence="2" key="2">
    <citation type="submission" date="2020-09" db="EMBL/GenBank/DDBJ databases">
        <authorList>
            <person name="Sun Q."/>
            <person name="Zhou Y."/>
        </authorList>
    </citation>
    <scope>NUCLEOTIDE SEQUENCE</scope>
    <source>
        <strain evidence="2">CGMCC 1.15290</strain>
    </source>
</reference>
<accession>A0A917MSQ2</accession>
<sequence>MKQLILLPLLLYCITSGAQTQTDSTAQQNNDSTAAREKSTFTIGAVYANNANYYGLKSDEKMAYIATAASYKHRSGFYLNGVAYRLLNDSAHFVSAYNAGAGFAFTLSKRLTADISYSYTFFPKLSPFIQAANPHNTSLTLSHSSWLTTSLGVDYAFGKTNDVFTTLGISKQLNLFSITSKDIITLTPVIDVTAGTQRFYNYYTEEKTIRDSVLGILPSLLGGGSSGSTTSTTTTQTVTSFDLLSYNLKLPLAYNRASYLVEFACQLSLLGQKVQSAPGKLNSFYTASFYYQF</sequence>
<dbReference type="AlphaFoldDB" id="A0A917MSQ2"/>
<dbReference type="SUPFAM" id="SSF56935">
    <property type="entry name" value="Porins"/>
    <property type="match status" value="1"/>
</dbReference>
<organism evidence="2 3">
    <name type="scientific">Filimonas zeae</name>
    <dbReference type="NCBI Taxonomy" id="1737353"/>
    <lineage>
        <taxon>Bacteria</taxon>
        <taxon>Pseudomonadati</taxon>
        <taxon>Bacteroidota</taxon>
        <taxon>Chitinophagia</taxon>
        <taxon>Chitinophagales</taxon>
        <taxon>Chitinophagaceae</taxon>
        <taxon>Filimonas</taxon>
    </lineage>
</organism>
<proteinExistence type="predicted"/>
<evidence type="ECO:0000313" key="3">
    <source>
        <dbReference type="Proteomes" id="UP000627292"/>
    </source>
</evidence>
<evidence type="ECO:0000256" key="1">
    <source>
        <dbReference type="SAM" id="SignalP"/>
    </source>
</evidence>
<name>A0A917MSQ2_9BACT</name>
<comment type="caution">
    <text evidence="2">The sequence shown here is derived from an EMBL/GenBank/DDBJ whole genome shotgun (WGS) entry which is preliminary data.</text>
</comment>